<protein>
    <recommendedName>
        <fullName evidence="3">histidine kinase</fullName>
        <ecNumber evidence="3">2.7.13.3</ecNumber>
    </recommendedName>
</protein>
<sequence>MAQVPWQVWAAGMVLCLLTVVGTALYYRCQLRKFCRVIGEFERGGTLEEGYADTMESKLLSQLKKLLQQQEYDRRKAGKEKEEIAVLLSDLSHQLKTPLSNILLNTDILKGGQLSPQEQKEFLMRNEEQAKKMQWLMKTLVKASRLEQGILVFDSFPAPLTETLARSISAVYSLAKERRITIETEDFPECRVWHNPKWTAEAIGNILENAVKYSPPGSCIRIAVQPLEMYVKVTVTDQGPGIREEEYSQIFRRFYRGTQTEQQEGTGLGLYLAQLILQSETGYITVSSQPGQGSCFSVFLLKEQFARKEDT</sequence>
<dbReference type="GO" id="GO:0000155">
    <property type="term" value="F:phosphorelay sensor kinase activity"/>
    <property type="evidence" value="ECO:0007669"/>
    <property type="project" value="InterPro"/>
</dbReference>
<dbReference type="PANTHER" id="PTHR45453">
    <property type="entry name" value="PHOSPHATE REGULON SENSOR PROTEIN PHOR"/>
    <property type="match status" value="1"/>
</dbReference>
<dbReference type="InterPro" id="IPR050351">
    <property type="entry name" value="BphY/WalK/GraS-like"/>
</dbReference>
<comment type="caution">
    <text evidence="10">The sequence shown here is derived from an EMBL/GenBank/DDBJ whole genome shotgun (WGS) entry which is preliminary data.</text>
</comment>
<dbReference type="SUPFAM" id="SSF55874">
    <property type="entry name" value="ATPase domain of HSP90 chaperone/DNA topoisomerase II/histidine kinase"/>
    <property type="match status" value="1"/>
</dbReference>
<dbReference type="CDD" id="cd00075">
    <property type="entry name" value="HATPase"/>
    <property type="match status" value="1"/>
</dbReference>
<evidence type="ECO:0000256" key="5">
    <source>
        <dbReference type="ARBA" id="ARBA00022679"/>
    </source>
</evidence>
<evidence type="ECO:0000256" key="4">
    <source>
        <dbReference type="ARBA" id="ARBA00022553"/>
    </source>
</evidence>
<name>A0A9D2PSL9_9FIRM</name>
<dbReference type="InterPro" id="IPR005467">
    <property type="entry name" value="His_kinase_dom"/>
</dbReference>
<comment type="subcellular location">
    <subcellularLocation>
        <location evidence="2">Membrane</location>
    </subcellularLocation>
</comment>
<dbReference type="InterPro" id="IPR003594">
    <property type="entry name" value="HATPase_dom"/>
</dbReference>
<keyword evidence="5" id="KW-0808">Transferase</keyword>
<dbReference type="InterPro" id="IPR003661">
    <property type="entry name" value="HisK_dim/P_dom"/>
</dbReference>
<evidence type="ECO:0000256" key="6">
    <source>
        <dbReference type="ARBA" id="ARBA00022777"/>
    </source>
</evidence>
<dbReference type="InterPro" id="IPR036097">
    <property type="entry name" value="HisK_dim/P_sf"/>
</dbReference>
<keyword evidence="6 10" id="KW-0418">Kinase</keyword>
<dbReference type="Pfam" id="PF02518">
    <property type="entry name" value="HATPase_c"/>
    <property type="match status" value="1"/>
</dbReference>
<dbReference type="EMBL" id="DWVZ01000183">
    <property type="protein sequence ID" value="HJC64530.1"/>
    <property type="molecule type" value="Genomic_DNA"/>
</dbReference>
<dbReference type="PANTHER" id="PTHR45453:SF1">
    <property type="entry name" value="PHOSPHATE REGULON SENSOR PROTEIN PHOR"/>
    <property type="match status" value="1"/>
</dbReference>
<keyword evidence="7" id="KW-0902">Two-component regulatory system</keyword>
<accession>A0A9D2PSL9</accession>
<dbReference type="PRINTS" id="PR00344">
    <property type="entry name" value="BCTRLSENSOR"/>
</dbReference>
<comment type="catalytic activity">
    <reaction evidence="1">
        <text>ATP + protein L-histidine = ADP + protein N-phospho-L-histidine.</text>
        <dbReference type="EC" id="2.7.13.3"/>
    </reaction>
</comment>
<dbReference type="GO" id="GO:0005886">
    <property type="term" value="C:plasma membrane"/>
    <property type="evidence" value="ECO:0007669"/>
    <property type="project" value="TreeGrafter"/>
</dbReference>
<proteinExistence type="predicted"/>
<dbReference type="InterPro" id="IPR004358">
    <property type="entry name" value="Sig_transdc_His_kin-like_C"/>
</dbReference>
<dbReference type="SMART" id="SM00387">
    <property type="entry name" value="HATPase_c"/>
    <property type="match status" value="1"/>
</dbReference>
<dbReference type="GO" id="GO:0016036">
    <property type="term" value="P:cellular response to phosphate starvation"/>
    <property type="evidence" value="ECO:0007669"/>
    <property type="project" value="TreeGrafter"/>
</dbReference>
<dbReference type="SMART" id="SM00388">
    <property type="entry name" value="HisKA"/>
    <property type="match status" value="1"/>
</dbReference>
<dbReference type="PROSITE" id="PS50109">
    <property type="entry name" value="HIS_KIN"/>
    <property type="match status" value="1"/>
</dbReference>
<dbReference type="GO" id="GO:0004721">
    <property type="term" value="F:phosphoprotein phosphatase activity"/>
    <property type="evidence" value="ECO:0007669"/>
    <property type="project" value="TreeGrafter"/>
</dbReference>
<reference evidence="10" key="1">
    <citation type="journal article" date="2021" name="PeerJ">
        <title>Extensive microbial diversity within the chicken gut microbiome revealed by metagenomics and culture.</title>
        <authorList>
            <person name="Gilroy R."/>
            <person name="Ravi A."/>
            <person name="Getino M."/>
            <person name="Pursley I."/>
            <person name="Horton D.L."/>
            <person name="Alikhan N.F."/>
            <person name="Baker D."/>
            <person name="Gharbi K."/>
            <person name="Hall N."/>
            <person name="Watson M."/>
            <person name="Adriaenssens E.M."/>
            <person name="Foster-Nyarko E."/>
            <person name="Jarju S."/>
            <person name="Secka A."/>
            <person name="Antonio M."/>
            <person name="Oren A."/>
            <person name="Chaudhuri R.R."/>
            <person name="La Ragione R."/>
            <person name="Hildebrand F."/>
            <person name="Pallen M.J."/>
        </authorList>
    </citation>
    <scope>NUCLEOTIDE SEQUENCE</scope>
    <source>
        <strain evidence="10">ChiBcec2-3848</strain>
    </source>
</reference>
<dbReference type="Gene3D" id="3.30.565.10">
    <property type="entry name" value="Histidine kinase-like ATPase, C-terminal domain"/>
    <property type="match status" value="1"/>
</dbReference>
<evidence type="ECO:0000256" key="2">
    <source>
        <dbReference type="ARBA" id="ARBA00004370"/>
    </source>
</evidence>
<evidence type="ECO:0000256" key="3">
    <source>
        <dbReference type="ARBA" id="ARBA00012438"/>
    </source>
</evidence>
<evidence type="ECO:0000259" key="9">
    <source>
        <dbReference type="PROSITE" id="PS50109"/>
    </source>
</evidence>
<evidence type="ECO:0000256" key="1">
    <source>
        <dbReference type="ARBA" id="ARBA00000085"/>
    </source>
</evidence>
<dbReference type="EC" id="2.7.13.3" evidence="3"/>
<keyword evidence="8" id="KW-1133">Transmembrane helix</keyword>
<reference evidence="10" key="2">
    <citation type="submission" date="2021-04" db="EMBL/GenBank/DDBJ databases">
        <authorList>
            <person name="Gilroy R."/>
        </authorList>
    </citation>
    <scope>NUCLEOTIDE SEQUENCE</scope>
    <source>
        <strain evidence="10">ChiBcec2-3848</strain>
    </source>
</reference>
<gene>
    <name evidence="10" type="ORF">H9753_13105</name>
</gene>
<feature type="domain" description="Histidine kinase" evidence="9">
    <location>
        <begin position="90"/>
        <end position="304"/>
    </location>
</feature>
<evidence type="ECO:0000313" key="10">
    <source>
        <dbReference type="EMBL" id="HJC64530.1"/>
    </source>
</evidence>
<dbReference type="Proteomes" id="UP000823886">
    <property type="component" value="Unassembled WGS sequence"/>
</dbReference>
<evidence type="ECO:0000313" key="11">
    <source>
        <dbReference type="Proteomes" id="UP000823886"/>
    </source>
</evidence>
<keyword evidence="8" id="KW-0472">Membrane</keyword>
<dbReference type="AlphaFoldDB" id="A0A9D2PSL9"/>
<dbReference type="Gene3D" id="1.10.287.130">
    <property type="match status" value="1"/>
</dbReference>
<keyword evidence="8" id="KW-0812">Transmembrane</keyword>
<dbReference type="InterPro" id="IPR036890">
    <property type="entry name" value="HATPase_C_sf"/>
</dbReference>
<dbReference type="Pfam" id="PF00512">
    <property type="entry name" value="HisKA"/>
    <property type="match status" value="1"/>
</dbReference>
<organism evidence="10 11">
    <name type="scientific">Candidatus Blautia merdavium</name>
    <dbReference type="NCBI Taxonomy" id="2838494"/>
    <lineage>
        <taxon>Bacteria</taxon>
        <taxon>Bacillati</taxon>
        <taxon>Bacillota</taxon>
        <taxon>Clostridia</taxon>
        <taxon>Lachnospirales</taxon>
        <taxon>Lachnospiraceae</taxon>
        <taxon>Blautia</taxon>
    </lineage>
</organism>
<feature type="transmembrane region" description="Helical" evidence="8">
    <location>
        <begin position="6"/>
        <end position="27"/>
    </location>
</feature>
<keyword evidence="4" id="KW-0597">Phosphoprotein</keyword>
<dbReference type="SUPFAM" id="SSF47384">
    <property type="entry name" value="Homodimeric domain of signal transducing histidine kinase"/>
    <property type="match status" value="1"/>
</dbReference>
<evidence type="ECO:0000256" key="7">
    <source>
        <dbReference type="ARBA" id="ARBA00023012"/>
    </source>
</evidence>
<evidence type="ECO:0000256" key="8">
    <source>
        <dbReference type="SAM" id="Phobius"/>
    </source>
</evidence>
<dbReference type="CDD" id="cd00082">
    <property type="entry name" value="HisKA"/>
    <property type="match status" value="1"/>
</dbReference>